<evidence type="ECO:0000256" key="3">
    <source>
        <dbReference type="ARBA" id="ARBA00023157"/>
    </source>
</evidence>
<dbReference type="Proteomes" id="UP000694865">
    <property type="component" value="Unplaced"/>
</dbReference>
<evidence type="ECO:0000313" key="9">
    <source>
        <dbReference type="RefSeq" id="XP_006823284.1"/>
    </source>
</evidence>
<dbReference type="RefSeq" id="XP_006823284.1">
    <property type="nucleotide sequence ID" value="XM_006823221.1"/>
</dbReference>
<evidence type="ECO:0000256" key="7">
    <source>
        <dbReference type="SAM" id="SignalP"/>
    </source>
</evidence>
<keyword evidence="6" id="KW-0121">Carboxypeptidase</keyword>
<dbReference type="Pfam" id="PF01401">
    <property type="entry name" value="Peptidase_M2"/>
    <property type="match status" value="2"/>
</dbReference>
<keyword evidence="6" id="KW-0645">Protease</keyword>
<keyword evidence="2 7" id="KW-0732">Signal</keyword>
<keyword evidence="8" id="KW-1185">Reference proteome</keyword>
<evidence type="ECO:0000313" key="8">
    <source>
        <dbReference type="Proteomes" id="UP000694865"/>
    </source>
</evidence>
<reference evidence="9" key="1">
    <citation type="submission" date="2025-08" db="UniProtKB">
        <authorList>
            <consortium name="RefSeq"/>
        </authorList>
    </citation>
    <scope>IDENTIFICATION</scope>
    <source>
        <tissue evidence="9">Testes</tissue>
    </source>
</reference>
<dbReference type="PRINTS" id="PR00791">
    <property type="entry name" value="PEPDIPTASEA"/>
</dbReference>
<evidence type="ECO:0000256" key="5">
    <source>
        <dbReference type="PROSITE-ProRule" id="PRU01355"/>
    </source>
</evidence>
<dbReference type="EC" id="3.4.-.-" evidence="6"/>
<dbReference type="PANTHER" id="PTHR10514">
    <property type="entry name" value="ANGIOTENSIN-CONVERTING ENZYME"/>
    <property type="match status" value="1"/>
</dbReference>
<dbReference type="PROSITE" id="PS52011">
    <property type="entry name" value="PEPTIDASE_M2"/>
    <property type="match status" value="1"/>
</dbReference>
<organism evidence="8 9">
    <name type="scientific">Saccoglossus kowalevskii</name>
    <name type="common">Acorn worm</name>
    <dbReference type="NCBI Taxonomy" id="10224"/>
    <lineage>
        <taxon>Eukaryota</taxon>
        <taxon>Metazoa</taxon>
        <taxon>Hemichordata</taxon>
        <taxon>Enteropneusta</taxon>
        <taxon>Harrimaniidae</taxon>
        <taxon>Saccoglossus</taxon>
    </lineage>
</organism>
<evidence type="ECO:0000256" key="6">
    <source>
        <dbReference type="RuleBase" id="RU361144"/>
    </source>
</evidence>
<proteinExistence type="inferred from homology"/>
<feature type="signal peptide" evidence="7">
    <location>
        <begin position="1"/>
        <end position="19"/>
    </location>
</feature>
<feature type="chain" id="PRO_5045664248" description="Angiotensin-converting enzyme" evidence="7">
    <location>
        <begin position="20"/>
        <end position="729"/>
    </location>
</feature>
<dbReference type="InterPro" id="IPR001548">
    <property type="entry name" value="Peptidase_M2"/>
</dbReference>
<accession>A0ABM0MTE3</accession>
<comment type="caution">
    <text evidence="5">Lacks conserved residue(s) required for the propagation of feature annotation.</text>
</comment>
<comment type="similarity">
    <text evidence="1 5 6">Belongs to the peptidase M2 family.</text>
</comment>
<dbReference type="CDD" id="cd06461">
    <property type="entry name" value="M2_ACE"/>
    <property type="match status" value="1"/>
</dbReference>
<keyword evidence="6" id="KW-0479">Metal-binding</keyword>
<keyword evidence="6" id="KW-0482">Metalloprotease</keyword>
<evidence type="ECO:0000256" key="4">
    <source>
        <dbReference type="ARBA" id="ARBA00023180"/>
    </source>
</evidence>
<dbReference type="Gene3D" id="1.10.1370.30">
    <property type="match status" value="1"/>
</dbReference>
<comment type="cofactor">
    <cofactor evidence="6">
        <name>Zn(2+)</name>
        <dbReference type="ChEBI" id="CHEBI:29105"/>
    </cofactor>
    <text evidence="6">Binds 2 Zn(2+) ions per subunit.</text>
</comment>
<evidence type="ECO:0000256" key="2">
    <source>
        <dbReference type="ARBA" id="ARBA00022729"/>
    </source>
</evidence>
<dbReference type="Gene3D" id="2.160.20.80">
    <property type="entry name" value="E3 ubiquitin-protein ligase SopA"/>
    <property type="match status" value="1"/>
</dbReference>
<name>A0ABM0MTE3_SACKO</name>
<gene>
    <name evidence="9" type="primary">LOC100373236</name>
</gene>
<keyword evidence="6" id="KW-0378">Hydrolase</keyword>
<dbReference type="GeneID" id="100373236"/>
<keyword evidence="4 6" id="KW-0325">Glycoprotein</keyword>
<protein>
    <recommendedName>
        <fullName evidence="6">Angiotensin-converting enzyme</fullName>
        <ecNumber evidence="6">3.4.-.-</ecNumber>
    </recommendedName>
</protein>
<feature type="disulfide bond" evidence="5">
    <location>
        <begin position="424"/>
        <end position="442"/>
    </location>
</feature>
<sequence>MATTLVFLFTSCLFVKASGTDNLISDEAIAVEFLHNYNEQVIKAFYTGSLAEWKYQTNLTEENKQEMVQADLVYAEFEQAAFRNASRFNVSAFSSEMTPFPFSFVQADLVYAEVEQAAFRNASRFNVQADLVYAEFEQAAFRNASRFNVQADLVYAEFEQAAFRNASRFNVSAFSSEIQRQFRLLMYIGDAALEDKSKLKRLQDVKAELQRLYATTMVCGKPGDEDQSKCYSFDPDIAELFATSRDYSELAWAWVGWHNASGLPLKELYSEFVELNTLAIEANGHTDMLSLWQWIYEVDDLEEQVLEMYDTLKPLYLNLHAYVRRKLIGVYGEDYVNPKGAIPAHLLGNMWAQQWHNVYYLAEPYPGRQPIDITPTLKAEGYTPLQMFQIAEEFFRFLGLLPASEEFWQNSLLVKPDDGREVVCHASAWDFIVGNDVRMKMCTVATMEDFIVIHHEMGHIQYFLQYRDQPFVYKDGANPAFHEAVGDVMALSVSTPEHLYKLGLVDSFENDPENDINFLMKMALQKIAFLPFGLMVDLWRWKVFSGEITPENYNTMWWQLRMQYQGIVPPVERLDEFFDPGAKHHIPANTPYIRYFLSFVIQFQFHKALCIEAGQLDDGKPLHRCDIHKSLKAGKKLADMLKLGKSKPWMDAMEVLTGQRIMDATPLVEYFRPLIDWLEVENEKNGDTLGWDPTWRPPPPQRYTSTGSQIVTSYSLILSVTSWMYFIVQ</sequence>
<keyword evidence="6" id="KW-0862">Zinc</keyword>
<evidence type="ECO:0000256" key="1">
    <source>
        <dbReference type="ARBA" id="ARBA00008139"/>
    </source>
</evidence>
<dbReference type="PANTHER" id="PTHR10514:SF27">
    <property type="entry name" value="ANGIOTENSIN-CONVERTING ENZYME"/>
    <property type="match status" value="1"/>
</dbReference>
<dbReference type="SUPFAM" id="SSF55486">
    <property type="entry name" value="Metalloproteases ('zincins'), catalytic domain"/>
    <property type="match status" value="2"/>
</dbReference>
<keyword evidence="3 5" id="KW-1015">Disulfide bond</keyword>